<accession>X6N3I3</accession>
<evidence type="ECO:0000256" key="3">
    <source>
        <dbReference type="ARBA" id="ARBA00022723"/>
    </source>
</evidence>
<comment type="cofactor">
    <cofactor evidence="1">
        <name>Fe(2+)</name>
        <dbReference type="ChEBI" id="CHEBI:29033"/>
    </cofactor>
</comment>
<dbReference type="PANTHER" id="PTHR12461:SF106">
    <property type="entry name" value="BIFUNCTIONAL PEPTIDASE AND ARGINYL-HYDROXYLASE JMJD5"/>
    <property type="match status" value="1"/>
</dbReference>
<keyword evidence="3" id="KW-0479">Metal-binding</keyword>
<sequence length="188" mass="22188">MNKCYPYPIESKHRRQSMVDNVHKPDLEKYPLFDDVVCQQGIIHANDALYIPFGWWHQIECQHQSISLSIRWNPYTHILKQAFHLWQRANPLLKDIFFTQCLENCHLPVHVKQLAFVWKDCWLHQLLHHSCTKDTSLSRSHTSTSTVASTTCNIDEGSDNDIHEHDRDDDNNDKKDDDAKDTFFMEID</sequence>
<proteinExistence type="predicted"/>
<evidence type="ECO:0000256" key="1">
    <source>
        <dbReference type="ARBA" id="ARBA00001954"/>
    </source>
</evidence>
<dbReference type="AlphaFoldDB" id="X6N3I3"/>
<keyword evidence="4" id="KW-0560">Oxidoreductase</keyword>
<feature type="domain" description="JmjC" evidence="8">
    <location>
        <begin position="1"/>
        <end position="89"/>
    </location>
</feature>
<gene>
    <name evidence="9" type="ORF">RFI_16902</name>
</gene>
<keyword evidence="5" id="KW-0408">Iron</keyword>
<reference evidence="9 10" key="1">
    <citation type="journal article" date="2013" name="Curr. Biol.">
        <title>The Genome of the Foraminiferan Reticulomyxa filosa.</title>
        <authorList>
            <person name="Glockner G."/>
            <person name="Hulsmann N."/>
            <person name="Schleicher M."/>
            <person name="Noegel A.A."/>
            <person name="Eichinger L."/>
            <person name="Gallinger C."/>
            <person name="Pawlowski J."/>
            <person name="Sierra R."/>
            <person name="Euteneuer U."/>
            <person name="Pillet L."/>
            <person name="Moustafa A."/>
            <person name="Platzer M."/>
            <person name="Groth M."/>
            <person name="Szafranski K."/>
            <person name="Schliwa M."/>
        </authorList>
    </citation>
    <scope>NUCLEOTIDE SEQUENCE [LARGE SCALE GENOMIC DNA]</scope>
</reference>
<dbReference type="EMBL" id="ASPP01012738">
    <property type="protein sequence ID" value="ETO20314.1"/>
    <property type="molecule type" value="Genomic_DNA"/>
</dbReference>
<comment type="subcellular location">
    <subcellularLocation>
        <location evidence="2">Nucleus</location>
    </subcellularLocation>
</comment>
<dbReference type="InterPro" id="IPR041667">
    <property type="entry name" value="Cupin_8"/>
</dbReference>
<keyword evidence="10" id="KW-1185">Reference proteome</keyword>
<dbReference type="GO" id="GO:0046872">
    <property type="term" value="F:metal ion binding"/>
    <property type="evidence" value="ECO:0007669"/>
    <property type="project" value="UniProtKB-KW"/>
</dbReference>
<name>X6N3I3_RETFI</name>
<dbReference type="GO" id="GO:0005634">
    <property type="term" value="C:nucleus"/>
    <property type="evidence" value="ECO:0007669"/>
    <property type="project" value="UniProtKB-SubCell"/>
</dbReference>
<evidence type="ECO:0000256" key="5">
    <source>
        <dbReference type="ARBA" id="ARBA00023004"/>
    </source>
</evidence>
<dbReference type="PROSITE" id="PS51184">
    <property type="entry name" value="JMJC"/>
    <property type="match status" value="1"/>
</dbReference>
<evidence type="ECO:0000256" key="6">
    <source>
        <dbReference type="ARBA" id="ARBA00023242"/>
    </source>
</evidence>
<dbReference type="Pfam" id="PF13621">
    <property type="entry name" value="Cupin_8"/>
    <property type="match status" value="1"/>
</dbReference>
<protein>
    <recommendedName>
        <fullName evidence="8">JmjC domain-containing protein</fullName>
    </recommendedName>
</protein>
<feature type="region of interest" description="Disordered" evidence="7">
    <location>
        <begin position="151"/>
        <end position="188"/>
    </location>
</feature>
<dbReference type="Proteomes" id="UP000023152">
    <property type="component" value="Unassembled WGS sequence"/>
</dbReference>
<dbReference type="GO" id="GO:0016491">
    <property type="term" value="F:oxidoreductase activity"/>
    <property type="evidence" value="ECO:0007669"/>
    <property type="project" value="UniProtKB-KW"/>
</dbReference>
<keyword evidence="6" id="KW-0539">Nucleus</keyword>
<dbReference type="OrthoDB" id="47172at2759"/>
<evidence type="ECO:0000256" key="2">
    <source>
        <dbReference type="ARBA" id="ARBA00004123"/>
    </source>
</evidence>
<dbReference type="SUPFAM" id="SSF51197">
    <property type="entry name" value="Clavaminate synthase-like"/>
    <property type="match status" value="1"/>
</dbReference>
<evidence type="ECO:0000259" key="8">
    <source>
        <dbReference type="PROSITE" id="PS51184"/>
    </source>
</evidence>
<dbReference type="Gene3D" id="2.60.120.10">
    <property type="entry name" value="Jelly Rolls"/>
    <property type="match status" value="1"/>
</dbReference>
<feature type="compositionally biased region" description="Basic and acidic residues" evidence="7">
    <location>
        <begin position="160"/>
        <end position="188"/>
    </location>
</feature>
<evidence type="ECO:0000256" key="4">
    <source>
        <dbReference type="ARBA" id="ARBA00023002"/>
    </source>
</evidence>
<dbReference type="PANTHER" id="PTHR12461">
    <property type="entry name" value="HYPOXIA-INDUCIBLE FACTOR 1 ALPHA INHIBITOR-RELATED"/>
    <property type="match status" value="1"/>
</dbReference>
<evidence type="ECO:0000313" key="10">
    <source>
        <dbReference type="Proteomes" id="UP000023152"/>
    </source>
</evidence>
<organism evidence="9 10">
    <name type="scientific">Reticulomyxa filosa</name>
    <dbReference type="NCBI Taxonomy" id="46433"/>
    <lineage>
        <taxon>Eukaryota</taxon>
        <taxon>Sar</taxon>
        <taxon>Rhizaria</taxon>
        <taxon>Retaria</taxon>
        <taxon>Foraminifera</taxon>
        <taxon>Monothalamids</taxon>
        <taxon>Reticulomyxidae</taxon>
        <taxon>Reticulomyxa</taxon>
    </lineage>
</organism>
<dbReference type="InterPro" id="IPR014710">
    <property type="entry name" value="RmlC-like_jellyroll"/>
</dbReference>
<dbReference type="InterPro" id="IPR003347">
    <property type="entry name" value="JmjC_dom"/>
</dbReference>
<comment type="caution">
    <text evidence="9">The sequence shown here is derived from an EMBL/GenBank/DDBJ whole genome shotgun (WGS) entry which is preliminary data.</text>
</comment>
<evidence type="ECO:0000256" key="7">
    <source>
        <dbReference type="SAM" id="MobiDB-lite"/>
    </source>
</evidence>
<evidence type="ECO:0000313" key="9">
    <source>
        <dbReference type="EMBL" id="ETO20314.1"/>
    </source>
</evidence>